<evidence type="ECO:0008006" key="5">
    <source>
        <dbReference type="Google" id="ProtNLM"/>
    </source>
</evidence>
<organism evidence="3 4">
    <name type="scientific">Micrococcoides hystricis</name>
    <dbReference type="NCBI Taxonomy" id="1572761"/>
    <lineage>
        <taxon>Bacteria</taxon>
        <taxon>Bacillati</taxon>
        <taxon>Actinomycetota</taxon>
        <taxon>Actinomycetes</taxon>
        <taxon>Micrococcales</taxon>
        <taxon>Micrococcaceae</taxon>
        <taxon>Micrococcoides</taxon>
    </lineage>
</organism>
<feature type="transmembrane region" description="Helical" evidence="2">
    <location>
        <begin position="20"/>
        <end position="46"/>
    </location>
</feature>
<evidence type="ECO:0000256" key="1">
    <source>
        <dbReference type="SAM" id="MobiDB-lite"/>
    </source>
</evidence>
<evidence type="ECO:0000313" key="3">
    <source>
        <dbReference type="EMBL" id="MFC0582343.1"/>
    </source>
</evidence>
<evidence type="ECO:0000313" key="4">
    <source>
        <dbReference type="Proteomes" id="UP001589862"/>
    </source>
</evidence>
<proteinExistence type="predicted"/>
<accession>A0ABV6PB45</accession>
<evidence type="ECO:0000256" key="2">
    <source>
        <dbReference type="SAM" id="Phobius"/>
    </source>
</evidence>
<dbReference type="RefSeq" id="WP_377459433.1">
    <property type="nucleotide sequence ID" value="NZ_JBHLUB010000030.1"/>
</dbReference>
<protein>
    <recommendedName>
        <fullName evidence="5">DUF4232 domain-containing protein</fullName>
    </recommendedName>
</protein>
<keyword evidence="4" id="KW-1185">Reference proteome</keyword>
<feature type="region of interest" description="Disordered" evidence="1">
    <location>
        <begin position="48"/>
        <end position="69"/>
    </location>
</feature>
<keyword evidence="2" id="KW-0472">Membrane</keyword>
<comment type="caution">
    <text evidence="3">The sequence shown here is derived from an EMBL/GenBank/DDBJ whole genome shotgun (WGS) entry which is preliminary data.</text>
</comment>
<keyword evidence="2" id="KW-0812">Transmembrane</keyword>
<gene>
    <name evidence="3" type="ORF">ACFFFR_08120</name>
</gene>
<sequence>MFGSSGRRSPEVYRRRRIVVGVLALLVLALVVWLISWAVTAVGSLFGGDEEPQPQSSPTVSDQQTAEPEPLACNPKDLELTAGTAAESFSLSAKEAILELGIENTSKVACTYNVGTSQQEFLVVSGSDRIFSSKDCQVDGEDHEMELKPGKKELARFSWQMNRSEAKCKDVSATPQPGTYKLTVKLGKISSDSTTFFLR</sequence>
<feature type="compositionally biased region" description="Polar residues" evidence="1">
    <location>
        <begin position="53"/>
        <end position="66"/>
    </location>
</feature>
<dbReference type="EMBL" id="JBHLUB010000030">
    <property type="protein sequence ID" value="MFC0582343.1"/>
    <property type="molecule type" value="Genomic_DNA"/>
</dbReference>
<dbReference type="Proteomes" id="UP001589862">
    <property type="component" value="Unassembled WGS sequence"/>
</dbReference>
<name>A0ABV6PB45_9MICC</name>
<keyword evidence="2" id="KW-1133">Transmembrane helix</keyword>
<reference evidence="3 4" key="1">
    <citation type="submission" date="2024-09" db="EMBL/GenBank/DDBJ databases">
        <authorList>
            <person name="Sun Q."/>
            <person name="Mori K."/>
        </authorList>
    </citation>
    <scope>NUCLEOTIDE SEQUENCE [LARGE SCALE GENOMIC DNA]</scope>
    <source>
        <strain evidence="3 4">NCAIM B.02604</strain>
    </source>
</reference>